<protein>
    <submittedName>
        <fullName evidence="2">DUF1761 domain-containing protein</fullName>
    </submittedName>
</protein>
<keyword evidence="1" id="KW-0812">Transmembrane</keyword>
<accession>A0A6N1VKE5</accession>
<evidence type="ECO:0000313" key="2">
    <source>
        <dbReference type="EMBL" id="QKV19882.1"/>
    </source>
</evidence>
<feature type="transmembrane region" description="Helical" evidence="1">
    <location>
        <begin position="6"/>
        <end position="28"/>
    </location>
</feature>
<dbReference type="AlphaFoldDB" id="A0A6N1VKE5"/>
<proteinExistence type="predicted"/>
<feature type="transmembrane region" description="Helical" evidence="1">
    <location>
        <begin position="75"/>
        <end position="94"/>
    </location>
</feature>
<sequence>MTFGGANYLAILVAAVAAYLAGAIYYGWLGRTWLDAARIKPEEAKMSLPLMVTGFVCELVMAWVLAGVIGHLGAVTIRAGLLAGFLLWLGFIATTQTVNHRYQGFGWKLTLIDSVHWLVVALLMGGIIGAFGV</sequence>
<gene>
    <name evidence="2" type="ORF">HTY61_16210</name>
</gene>
<feature type="transmembrane region" description="Helical" evidence="1">
    <location>
        <begin position="115"/>
        <end position="132"/>
    </location>
</feature>
<dbReference type="RefSeq" id="WP_175277773.1">
    <property type="nucleotide sequence ID" value="NZ_CP054836.1"/>
</dbReference>
<name>A0A6N1VKE5_9HYPH</name>
<organism evidence="2 3">
    <name type="scientific">Oricola thermophila</name>
    <dbReference type="NCBI Taxonomy" id="2742145"/>
    <lineage>
        <taxon>Bacteria</taxon>
        <taxon>Pseudomonadati</taxon>
        <taxon>Pseudomonadota</taxon>
        <taxon>Alphaproteobacteria</taxon>
        <taxon>Hyphomicrobiales</taxon>
        <taxon>Ahrensiaceae</taxon>
        <taxon>Oricola</taxon>
    </lineage>
</organism>
<dbReference type="Proteomes" id="UP000509367">
    <property type="component" value="Chromosome"/>
</dbReference>
<evidence type="ECO:0000256" key="1">
    <source>
        <dbReference type="SAM" id="Phobius"/>
    </source>
</evidence>
<reference evidence="2 3" key="1">
    <citation type="submission" date="2020-06" db="EMBL/GenBank/DDBJ databases">
        <title>Oricola thermophila sp. nov. isolated from a tidal sediments.</title>
        <authorList>
            <person name="Kwon K.K."/>
            <person name="Yang S.-H."/>
            <person name="Park M.-J."/>
        </authorList>
    </citation>
    <scope>NUCLEOTIDE SEQUENCE [LARGE SCALE GENOMIC DNA]</scope>
    <source>
        <strain evidence="2 3">MEBiC13590</strain>
    </source>
</reference>
<keyword evidence="1" id="KW-1133">Transmembrane helix</keyword>
<evidence type="ECO:0000313" key="3">
    <source>
        <dbReference type="Proteomes" id="UP000509367"/>
    </source>
</evidence>
<feature type="transmembrane region" description="Helical" evidence="1">
    <location>
        <begin position="48"/>
        <end position="69"/>
    </location>
</feature>
<keyword evidence="1" id="KW-0472">Membrane</keyword>
<keyword evidence="3" id="KW-1185">Reference proteome</keyword>
<dbReference type="Pfam" id="PF08570">
    <property type="entry name" value="DUF1761"/>
    <property type="match status" value="1"/>
</dbReference>
<dbReference type="KEGG" id="orm:HTY61_16210"/>
<dbReference type="InterPro" id="IPR013879">
    <property type="entry name" value="DUF1761"/>
</dbReference>
<dbReference type="EMBL" id="CP054836">
    <property type="protein sequence ID" value="QKV19882.1"/>
    <property type="molecule type" value="Genomic_DNA"/>
</dbReference>